<organism evidence="1 2">
    <name type="scientific">Aspergillus nanangensis</name>
    <dbReference type="NCBI Taxonomy" id="2582783"/>
    <lineage>
        <taxon>Eukaryota</taxon>
        <taxon>Fungi</taxon>
        <taxon>Dikarya</taxon>
        <taxon>Ascomycota</taxon>
        <taxon>Pezizomycotina</taxon>
        <taxon>Eurotiomycetes</taxon>
        <taxon>Eurotiomycetidae</taxon>
        <taxon>Eurotiales</taxon>
        <taxon>Aspergillaceae</taxon>
        <taxon>Aspergillus</taxon>
        <taxon>Aspergillus subgen. Circumdati</taxon>
    </lineage>
</organism>
<gene>
    <name evidence="1" type="ORF">FE257_004348</name>
</gene>
<proteinExistence type="predicted"/>
<dbReference type="Proteomes" id="UP001194746">
    <property type="component" value="Unassembled WGS sequence"/>
</dbReference>
<protein>
    <submittedName>
        <fullName evidence="1">Uncharacterized protein</fullName>
    </submittedName>
</protein>
<dbReference type="AlphaFoldDB" id="A0AAD4CBZ3"/>
<dbReference type="Pfam" id="PF11917">
    <property type="entry name" value="DUF3435"/>
    <property type="match status" value="1"/>
</dbReference>
<evidence type="ECO:0000313" key="1">
    <source>
        <dbReference type="EMBL" id="KAF9882992.1"/>
    </source>
</evidence>
<accession>A0AAD4CBZ3</accession>
<sequence>MTGVRDQLAIKHKLRTEKKRKPILRSEDIFQLMKVLWITGSETWDPLQLALIILLAGMTGHQPDALFPTLGIPEVPSEPCLLLYPKTLFLGLLLRKSAFLHLYITSAEQLYTLRVPPDAGSLPLCPCDPEAFLFDISARTLNAWLKRLGELTGFDLPITSYWLRRDTGEAINSSYEISEAQQNLLLQHASGAVYQDRYTPDYFPKNFSAVWRGRKPQDNIIRMASGQGRSINLRRLIDLNEAQEADADS</sequence>
<keyword evidence="2" id="KW-1185">Reference proteome</keyword>
<name>A0AAD4CBZ3_ASPNN</name>
<dbReference type="PANTHER" id="PTHR37535">
    <property type="entry name" value="FLUG DOMAIN PROTEIN"/>
    <property type="match status" value="1"/>
</dbReference>
<evidence type="ECO:0000313" key="2">
    <source>
        <dbReference type="Proteomes" id="UP001194746"/>
    </source>
</evidence>
<dbReference type="PANTHER" id="PTHR37535:SF2">
    <property type="entry name" value="FINGER DOMAIN PROTEIN, PUTATIVE (AFU_ORTHOLOGUE AFUA_6G09300)-RELATED"/>
    <property type="match status" value="1"/>
</dbReference>
<reference evidence="1" key="1">
    <citation type="journal article" date="2019" name="Beilstein J. Org. Chem.">
        <title>Nanangenines: drimane sesquiterpenoids as the dominant metabolite cohort of a novel Australian fungus, Aspergillus nanangensis.</title>
        <authorList>
            <person name="Lacey H.J."/>
            <person name="Gilchrist C.L.M."/>
            <person name="Crombie A."/>
            <person name="Kalaitzis J.A."/>
            <person name="Vuong D."/>
            <person name="Rutledge P.J."/>
            <person name="Turner P."/>
            <person name="Pitt J.I."/>
            <person name="Lacey E."/>
            <person name="Chooi Y.H."/>
            <person name="Piggott A.M."/>
        </authorList>
    </citation>
    <scope>NUCLEOTIDE SEQUENCE</scope>
    <source>
        <strain evidence="1">MST-FP2251</strain>
    </source>
</reference>
<comment type="caution">
    <text evidence="1">The sequence shown here is derived from an EMBL/GenBank/DDBJ whole genome shotgun (WGS) entry which is preliminary data.</text>
</comment>
<dbReference type="EMBL" id="VCAU01000194">
    <property type="protein sequence ID" value="KAF9882992.1"/>
    <property type="molecule type" value="Genomic_DNA"/>
</dbReference>
<reference evidence="1" key="2">
    <citation type="submission" date="2020-02" db="EMBL/GenBank/DDBJ databases">
        <authorList>
            <person name="Gilchrist C.L.M."/>
            <person name="Chooi Y.-H."/>
        </authorList>
    </citation>
    <scope>NUCLEOTIDE SEQUENCE</scope>
    <source>
        <strain evidence="1">MST-FP2251</strain>
    </source>
</reference>
<dbReference type="InterPro" id="IPR021842">
    <property type="entry name" value="DUF3435"/>
</dbReference>